<accession>A0AAW2H8B5</accession>
<name>A0AAW2H8B5_9NEOP</name>
<comment type="caution">
    <text evidence="2">The sequence shown here is derived from an EMBL/GenBank/DDBJ whole genome shotgun (WGS) entry which is preliminary data.</text>
</comment>
<feature type="region of interest" description="Disordered" evidence="1">
    <location>
        <begin position="69"/>
        <end position="94"/>
    </location>
</feature>
<dbReference type="Pfam" id="PF00428">
    <property type="entry name" value="Ribosomal_60s"/>
    <property type="match status" value="1"/>
</dbReference>
<feature type="compositionally biased region" description="Acidic residues" evidence="1">
    <location>
        <begin position="80"/>
        <end position="94"/>
    </location>
</feature>
<gene>
    <name evidence="2" type="ORF">PYX00_011678</name>
</gene>
<evidence type="ECO:0000313" key="2">
    <source>
        <dbReference type="EMBL" id="KAL0265961.1"/>
    </source>
</evidence>
<evidence type="ECO:0008006" key="3">
    <source>
        <dbReference type="Google" id="ProtNLM"/>
    </source>
</evidence>
<reference evidence="2" key="1">
    <citation type="journal article" date="2024" name="Gigascience">
        <title>Chromosome-level genome of the poultry shaft louse Menopon gallinae provides insight into the host-switching and adaptive evolution of parasitic lice.</title>
        <authorList>
            <person name="Xu Y."/>
            <person name="Ma L."/>
            <person name="Liu S."/>
            <person name="Liang Y."/>
            <person name="Liu Q."/>
            <person name="He Z."/>
            <person name="Tian L."/>
            <person name="Duan Y."/>
            <person name="Cai W."/>
            <person name="Li H."/>
            <person name="Song F."/>
        </authorList>
    </citation>
    <scope>NUCLEOTIDE SEQUENCE</scope>
    <source>
        <strain evidence="2">Cailab_2023a</strain>
    </source>
</reference>
<evidence type="ECO:0000256" key="1">
    <source>
        <dbReference type="SAM" id="MobiDB-lite"/>
    </source>
</evidence>
<organism evidence="2">
    <name type="scientific">Menopon gallinae</name>
    <name type="common">poultry shaft louse</name>
    <dbReference type="NCBI Taxonomy" id="328185"/>
    <lineage>
        <taxon>Eukaryota</taxon>
        <taxon>Metazoa</taxon>
        <taxon>Ecdysozoa</taxon>
        <taxon>Arthropoda</taxon>
        <taxon>Hexapoda</taxon>
        <taxon>Insecta</taxon>
        <taxon>Pterygota</taxon>
        <taxon>Neoptera</taxon>
        <taxon>Paraneoptera</taxon>
        <taxon>Psocodea</taxon>
        <taxon>Troctomorpha</taxon>
        <taxon>Phthiraptera</taxon>
        <taxon>Amblycera</taxon>
        <taxon>Menoponidae</taxon>
        <taxon>Menopon</taxon>
    </lineage>
</organism>
<sequence length="94" mass="10214">MMTNESKTMEVYSKAALFINACNMEARLAELFEIPPHKLNEMMMSVSAAPTVAAVQPAAVQETAAKDAASAKDAKKEVPVEEEEEDIDFGDMFG</sequence>
<dbReference type="EMBL" id="JARGDH010000006">
    <property type="protein sequence ID" value="KAL0265961.1"/>
    <property type="molecule type" value="Genomic_DNA"/>
</dbReference>
<proteinExistence type="predicted"/>
<dbReference type="AlphaFoldDB" id="A0AAW2H8B5"/>
<feature type="compositionally biased region" description="Basic and acidic residues" evidence="1">
    <location>
        <begin position="69"/>
        <end position="79"/>
    </location>
</feature>
<protein>
    <recommendedName>
        <fullName evidence="3">60S acidic ribosomal protein P1</fullName>
    </recommendedName>
</protein>